<dbReference type="EMBL" id="JAQQBR010001833">
    <property type="protein sequence ID" value="KAK0162568.1"/>
    <property type="molecule type" value="Genomic_DNA"/>
</dbReference>
<accession>A0AA39F454</accession>
<feature type="coiled-coil region" evidence="5">
    <location>
        <begin position="484"/>
        <end position="550"/>
    </location>
</feature>
<keyword evidence="2" id="KW-0963">Cytoplasm</keyword>
<protein>
    <recommendedName>
        <fullName evidence="9">Centrosomal protein of 135 kDa</fullName>
    </recommendedName>
</protein>
<comment type="caution">
    <text evidence="7">The sequence shown here is derived from an EMBL/GenBank/DDBJ whole genome shotgun (WGS) entry which is preliminary data.</text>
</comment>
<feature type="coiled-coil region" evidence="5">
    <location>
        <begin position="81"/>
        <end position="154"/>
    </location>
</feature>
<evidence type="ECO:0000256" key="2">
    <source>
        <dbReference type="ARBA" id="ARBA00022490"/>
    </source>
</evidence>
<reference evidence="7" key="2">
    <citation type="submission" date="2023-03" db="EMBL/GenBank/DDBJ databases">
        <authorList>
            <person name="Inwood S.N."/>
            <person name="Skelly J.G."/>
            <person name="Guhlin J."/>
            <person name="Harrop T.W.R."/>
            <person name="Goldson S.G."/>
            <person name="Dearden P.K."/>
        </authorList>
    </citation>
    <scope>NUCLEOTIDE SEQUENCE</scope>
    <source>
        <strain evidence="7">Lincoln</strain>
        <tissue evidence="7">Whole body</tissue>
    </source>
</reference>
<feature type="region of interest" description="Disordered" evidence="6">
    <location>
        <begin position="454"/>
        <end position="474"/>
    </location>
</feature>
<dbReference type="Proteomes" id="UP001168972">
    <property type="component" value="Unassembled WGS sequence"/>
</dbReference>
<feature type="coiled-coil region" evidence="5">
    <location>
        <begin position="308"/>
        <end position="444"/>
    </location>
</feature>
<dbReference type="InterPro" id="IPR051877">
    <property type="entry name" value="Centriole_BasalBody_StrucProt"/>
</dbReference>
<organism evidence="7 8">
    <name type="scientific">Microctonus hyperodae</name>
    <name type="common">Parasitoid wasp</name>
    <dbReference type="NCBI Taxonomy" id="165561"/>
    <lineage>
        <taxon>Eukaryota</taxon>
        <taxon>Metazoa</taxon>
        <taxon>Ecdysozoa</taxon>
        <taxon>Arthropoda</taxon>
        <taxon>Hexapoda</taxon>
        <taxon>Insecta</taxon>
        <taxon>Pterygota</taxon>
        <taxon>Neoptera</taxon>
        <taxon>Endopterygota</taxon>
        <taxon>Hymenoptera</taxon>
        <taxon>Apocrita</taxon>
        <taxon>Ichneumonoidea</taxon>
        <taxon>Braconidae</taxon>
        <taxon>Euphorinae</taxon>
        <taxon>Microctonus</taxon>
    </lineage>
</organism>
<gene>
    <name evidence="7" type="ORF">PV327_006336</name>
</gene>
<reference evidence="7" key="1">
    <citation type="journal article" date="2023" name="bioRxiv">
        <title>Scaffold-level genome assemblies of two parasitoid biocontrol wasps reveal the parthenogenesis mechanism and an associated novel virus.</title>
        <authorList>
            <person name="Inwood S."/>
            <person name="Skelly J."/>
            <person name="Guhlin J."/>
            <person name="Harrop T."/>
            <person name="Goldson S."/>
            <person name="Dearden P."/>
        </authorList>
    </citation>
    <scope>NUCLEOTIDE SEQUENCE</scope>
    <source>
        <strain evidence="7">Lincoln</strain>
        <tissue evidence="7">Whole body</tissue>
    </source>
</reference>
<dbReference type="PANTHER" id="PTHR20544">
    <property type="entry name" value="CENTROSOMAL PROTEIN CEP135"/>
    <property type="match status" value="1"/>
</dbReference>
<evidence type="ECO:0000313" key="7">
    <source>
        <dbReference type="EMBL" id="KAK0162568.1"/>
    </source>
</evidence>
<evidence type="ECO:0008006" key="9">
    <source>
        <dbReference type="Google" id="ProtNLM"/>
    </source>
</evidence>
<evidence type="ECO:0000256" key="3">
    <source>
        <dbReference type="ARBA" id="ARBA00023212"/>
    </source>
</evidence>
<dbReference type="PANTHER" id="PTHR20544:SF0">
    <property type="entry name" value="NUCLEOPROTEIN TPR_MLP1 DOMAIN-CONTAINING PROTEIN"/>
    <property type="match status" value="1"/>
</dbReference>
<keyword evidence="3" id="KW-0206">Cytoskeleton</keyword>
<keyword evidence="8" id="KW-1185">Reference proteome</keyword>
<comment type="similarity">
    <text evidence="4">Belongs to the CEP135/TSGA10 family.</text>
</comment>
<feature type="coiled-coil region" evidence="5">
    <location>
        <begin position="593"/>
        <end position="694"/>
    </location>
</feature>
<keyword evidence="5" id="KW-0175">Coiled coil</keyword>
<evidence type="ECO:0000256" key="6">
    <source>
        <dbReference type="SAM" id="MobiDB-lite"/>
    </source>
</evidence>
<dbReference type="AlphaFoldDB" id="A0AA39F454"/>
<comment type="subcellular location">
    <subcellularLocation>
        <location evidence="1">Cytoplasm</location>
        <location evidence="1">Cytoskeleton</location>
        <location evidence="1">Microtubule organizing center</location>
        <location evidence="1">Centrosome</location>
        <location evidence="1">Centriole</location>
    </subcellularLocation>
</comment>
<dbReference type="GO" id="GO:0005814">
    <property type="term" value="C:centriole"/>
    <property type="evidence" value="ECO:0007669"/>
    <property type="project" value="UniProtKB-SubCell"/>
</dbReference>
<evidence type="ECO:0000256" key="4">
    <source>
        <dbReference type="ARBA" id="ARBA00038123"/>
    </source>
</evidence>
<evidence type="ECO:0000256" key="1">
    <source>
        <dbReference type="ARBA" id="ARBA00004114"/>
    </source>
</evidence>
<name>A0AA39F454_MICHY</name>
<evidence type="ECO:0000256" key="5">
    <source>
        <dbReference type="SAM" id="Coils"/>
    </source>
</evidence>
<sequence>MCTSKDESYSIAMRYRTVKKRLDNLGYREALSLDALPLTEKLLADLIQTTESLKHFKAIADNNIESCRQSSLSIDPHNYDNTKLVQECNELHNQLLEVKQNNLIQIKDLKRKIQRLESECSDLQLASSRNLKRIKDLELESSNKSKKIQELLGKCCKPIISNAGLASKKRSAYPLRKPVLESEPLPTEINGVIQYPNLTKINPQIVDVVSMADRKISSLNHEVIKLKDELSMQTDNVDTLKTQLTMKEKEINRLKKLHDGGRSYNVALTECSCHKSEPSCGQCNFINRRTTGNYSQSVCNKLGEISEVKILQQAKLNLEQQLRDALDKQHDAMSQAMQLAERNEELEKELRDIDHVALAVEADCNSTVKQNNKRVSQLKEKLENTMQKIRDLENDLLVEKRLSQELRADLEGCKLEKRNVQRTLDNSLDERKRLTDRINELTIIVGNNNTNNMNSNGNNGYGEVSDDTTNKGIKKMTDDSRKLIEQLERDRDYYKDQWNKLNKASDTENAELWSKICDLKHQLNEKEAQISELQRDKRGLSREKFNLENRVQMTPHSRNPCNYCKVCPSMNACVCPSSARTNGKTNAGPKILLTRLEQERDTARADIERLTKERSVLHERLELATEAHTNEQRRSRDRVRELENKLDELKTENQNILISQGNRQSTLSSLEDQLKDANNELRMVKQELAAQRTQYFQLR</sequence>
<proteinExistence type="inferred from homology"/>
<evidence type="ECO:0000313" key="8">
    <source>
        <dbReference type="Proteomes" id="UP001168972"/>
    </source>
</evidence>